<dbReference type="InterPro" id="IPR029058">
    <property type="entry name" value="AB_hydrolase_fold"/>
</dbReference>
<dbReference type="PANTHER" id="PTHR43798:SF33">
    <property type="entry name" value="HYDROLASE, PUTATIVE (AFU_ORTHOLOGUE AFUA_2G14860)-RELATED"/>
    <property type="match status" value="1"/>
</dbReference>
<gene>
    <name evidence="2" type="ORF">CONPUDRAFT_158879</name>
</gene>
<organism evidence="2 3">
    <name type="scientific">Coniophora puteana (strain RWD-64-598)</name>
    <name type="common">Brown rot fungus</name>
    <dbReference type="NCBI Taxonomy" id="741705"/>
    <lineage>
        <taxon>Eukaryota</taxon>
        <taxon>Fungi</taxon>
        <taxon>Dikarya</taxon>
        <taxon>Basidiomycota</taxon>
        <taxon>Agaricomycotina</taxon>
        <taxon>Agaricomycetes</taxon>
        <taxon>Agaricomycetidae</taxon>
        <taxon>Boletales</taxon>
        <taxon>Coniophorineae</taxon>
        <taxon>Coniophoraceae</taxon>
        <taxon>Coniophora</taxon>
    </lineage>
</organism>
<protein>
    <submittedName>
        <fullName evidence="2">Alpha beta-hydrolase</fullName>
    </submittedName>
</protein>
<feature type="domain" description="AB hydrolase-1" evidence="1">
    <location>
        <begin position="23"/>
        <end position="263"/>
    </location>
</feature>
<dbReference type="EMBL" id="JH711588">
    <property type="protein sequence ID" value="EIW75416.1"/>
    <property type="molecule type" value="Genomic_DNA"/>
</dbReference>
<evidence type="ECO:0000313" key="2">
    <source>
        <dbReference type="EMBL" id="EIW75416.1"/>
    </source>
</evidence>
<dbReference type="GO" id="GO:0016020">
    <property type="term" value="C:membrane"/>
    <property type="evidence" value="ECO:0007669"/>
    <property type="project" value="TreeGrafter"/>
</dbReference>
<dbReference type="OrthoDB" id="10249433at2759"/>
<accession>A0A5M3M909</accession>
<evidence type="ECO:0000313" key="3">
    <source>
        <dbReference type="Proteomes" id="UP000053558"/>
    </source>
</evidence>
<dbReference type="InterPro" id="IPR050266">
    <property type="entry name" value="AB_hydrolase_sf"/>
</dbReference>
<keyword evidence="2" id="KW-0378">Hydrolase</keyword>
<dbReference type="RefSeq" id="XP_007774145.1">
    <property type="nucleotide sequence ID" value="XM_007775955.1"/>
</dbReference>
<sequence length="284" mass="31124">MAPSTFTLSVATWGSPSSSKNALLIHGITSVAQTWHRVARDLAAQGYYVLAPDLPGHGMAGSTQSLSVAALAEALSPLFSAPYPRFDLIIAHSLGAITTLQLLHTLPPFSQHLAAPADSCTRILLLDPPIYQSPCALELLRKLCIQDAASPRSAAQHMSENPRWTLEDAAWKELGEQLITPETIDRLLNDNSNWSFTHLFKLPPDMQNSVYLTVLGADPHLKDHEPSFRIEEAQPYLNPRLDTGIVRGATHGIHREFPEVVVEHALHRLDETKAVSSAEDQTTL</sequence>
<comment type="caution">
    <text evidence="2">The sequence shown here is derived from an EMBL/GenBank/DDBJ whole genome shotgun (WGS) entry which is preliminary data.</text>
</comment>
<dbReference type="GO" id="GO:0016787">
    <property type="term" value="F:hydrolase activity"/>
    <property type="evidence" value="ECO:0007669"/>
    <property type="project" value="UniProtKB-KW"/>
</dbReference>
<proteinExistence type="predicted"/>
<dbReference type="Pfam" id="PF12697">
    <property type="entry name" value="Abhydrolase_6"/>
    <property type="match status" value="1"/>
</dbReference>
<dbReference type="KEGG" id="cput:CONPUDRAFT_158879"/>
<dbReference type="PANTHER" id="PTHR43798">
    <property type="entry name" value="MONOACYLGLYCEROL LIPASE"/>
    <property type="match status" value="1"/>
</dbReference>
<reference evidence="3" key="1">
    <citation type="journal article" date="2012" name="Science">
        <title>The Paleozoic origin of enzymatic lignin decomposition reconstructed from 31 fungal genomes.</title>
        <authorList>
            <person name="Floudas D."/>
            <person name="Binder M."/>
            <person name="Riley R."/>
            <person name="Barry K."/>
            <person name="Blanchette R.A."/>
            <person name="Henrissat B."/>
            <person name="Martinez A.T."/>
            <person name="Otillar R."/>
            <person name="Spatafora J.W."/>
            <person name="Yadav J.S."/>
            <person name="Aerts A."/>
            <person name="Benoit I."/>
            <person name="Boyd A."/>
            <person name="Carlson A."/>
            <person name="Copeland A."/>
            <person name="Coutinho P.M."/>
            <person name="de Vries R.P."/>
            <person name="Ferreira P."/>
            <person name="Findley K."/>
            <person name="Foster B."/>
            <person name="Gaskell J."/>
            <person name="Glotzer D."/>
            <person name="Gorecki P."/>
            <person name="Heitman J."/>
            <person name="Hesse C."/>
            <person name="Hori C."/>
            <person name="Igarashi K."/>
            <person name="Jurgens J.A."/>
            <person name="Kallen N."/>
            <person name="Kersten P."/>
            <person name="Kohler A."/>
            <person name="Kuees U."/>
            <person name="Kumar T.K.A."/>
            <person name="Kuo A."/>
            <person name="LaButti K."/>
            <person name="Larrondo L.F."/>
            <person name="Lindquist E."/>
            <person name="Ling A."/>
            <person name="Lombard V."/>
            <person name="Lucas S."/>
            <person name="Lundell T."/>
            <person name="Martin R."/>
            <person name="McLaughlin D.J."/>
            <person name="Morgenstern I."/>
            <person name="Morin E."/>
            <person name="Murat C."/>
            <person name="Nagy L.G."/>
            <person name="Nolan M."/>
            <person name="Ohm R.A."/>
            <person name="Patyshakuliyeva A."/>
            <person name="Rokas A."/>
            <person name="Ruiz-Duenas F.J."/>
            <person name="Sabat G."/>
            <person name="Salamov A."/>
            <person name="Samejima M."/>
            <person name="Schmutz J."/>
            <person name="Slot J.C."/>
            <person name="St John F."/>
            <person name="Stenlid J."/>
            <person name="Sun H."/>
            <person name="Sun S."/>
            <person name="Syed K."/>
            <person name="Tsang A."/>
            <person name="Wiebenga A."/>
            <person name="Young D."/>
            <person name="Pisabarro A."/>
            <person name="Eastwood D.C."/>
            <person name="Martin F."/>
            <person name="Cullen D."/>
            <person name="Grigoriev I.V."/>
            <person name="Hibbett D.S."/>
        </authorList>
    </citation>
    <scope>NUCLEOTIDE SEQUENCE [LARGE SCALE GENOMIC DNA]</scope>
    <source>
        <strain evidence="3">RWD-64-598 SS2</strain>
    </source>
</reference>
<dbReference type="GeneID" id="19203989"/>
<dbReference type="Gene3D" id="3.40.50.1820">
    <property type="entry name" value="alpha/beta hydrolase"/>
    <property type="match status" value="1"/>
</dbReference>
<evidence type="ECO:0000259" key="1">
    <source>
        <dbReference type="Pfam" id="PF12697"/>
    </source>
</evidence>
<name>A0A5M3M909_CONPW</name>
<dbReference type="InterPro" id="IPR000073">
    <property type="entry name" value="AB_hydrolase_1"/>
</dbReference>
<keyword evidence="3" id="KW-1185">Reference proteome</keyword>
<dbReference type="AlphaFoldDB" id="A0A5M3M909"/>
<dbReference type="Proteomes" id="UP000053558">
    <property type="component" value="Unassembled WGS sequence"/>
</dbReference>
<dbReference type="SUPFAM" id="SSF53474">
    <property type="entry name" value="alpha/beta-Hydrolases"/>
    <property type="match status" value="1"/>
</dbReference>